<gene>
    <name evidence="6" type="ORF">NA56DRAFT_633499</name>
</gene>
<feature type="domain" description="Atg6/beclin coiled-coil" evidence="5">
    <location>
        <begin position="178"/>
        <end position="306"/>
    </location>
</feature>
<name>A0A2J6PQV6_9HELO</name>
<dbReference type="FunFam" id="1.10.418.40:FF:000005">
    <property type="entry name" value="Autophagy protein Apg6, putative"/>
    <property type="match status" value="1"/>
</dbReference>
<dbReference type="Pfam" id="PF04111">
    <property type="entry name" value="APG6"/>
    <property type="match status" value="1"/>
</dbReference>
<dbReference type="InterPro" id="IPR040455">
    <property type="entry name" value="Atg6_BARA"/>
</dbReference>
<feature type="region of interest" description="Disordered" evidence="3">
    <location>
        <begin position="384"/>
        <end position="405"/>
    </location>
</feature>
<evidence type="ECO:0000259" key="5">
    <source>
        <dbReference type="Pfam" id="PF17675"/>
    </source>
</evidence>
<dbReference type="GO" id="GO:0000045">
    <property type="term" value="P:autophagosome assembly"/>
    <property type="evidence" value="ECO:0007669"/>
    <property type="project" value="TreeGrafter"/>
</dbReference>
<feature type="coiled-coil region" evidence="2">
    <location>
        <begin position="222"/>
        <end position="273"/>
    </location>
</feature>
<evidence type="ECO:0000259" key="4">
    <source>
        <dbReference type="Pfam" id="PF04111"/>
    </source>
</evidence>
<dbReference type="PANTHER" id="PTHR12768:SF4">
    <property type="entry name" value="BECLIN-1"/>
    <property type="match status" value="1"/>
</dbReference>
<keyword evidence="2" id="KW-0175">Coiled coil</keyword>
<protein>
    <submittedName>
        <fullName evidence="6">APG6-domain-containing protein</fullName>
    </submittedName>
</protein>
<dbReference type="Gene3D" id="6.10.250.3110">
    <property type="match status" value="1"/>
</dbReference>
<proteinExistence type="inferred from homology"/>
<dbReference type="STRING" id="1745343.A0A2J6PQV6"/>
<sequence length="519" mass="58113">MTKSFRADLDNNNSLTSRAHMNNSNMYCQKCRTPLKLDSSLEDLNPAAFDLLVASSQQQPKNIPASRPAYPQERKQLYDRVSRNALPPTFKRNISAPRRTESSFSSNPGMSFVMLTESQVVPPAVIKSPEDTNPKHRRHDDGPGAEIMADEGKAMSQDMERASRLFEILSARSDIDHPVCVECTDLLVAGLQRRLEAATKERDAYVSFLKQVNASIPTSEEVQESQAALQKARKEEEAAIATLKSLEKEKAEVDEEIAQLEEEARALDIEEENFWRERNAFAMKLAEFQNIRDSINQQYDHDTQLLEKLQRTNVYNDTFCISHDGKFGTINGLRLGRLSNVPVDWPEINAAWGHALLLLQTVADRLGFKFNGYELQPMGSTSRIIRYEPTPSPPASRTGSVRSTRPPKKAILELYSSGDMPLGLTFMHRRFDNAMEAFLECMRQLGSFVEAESAKTSESGRGLKLPYTIEGEKIGDVSIKLGIAQDDAWSRACKFTLTCCKFLLAHASNVNAAAGRRSV</sequence>
<dbReference type="Proteomes" id="UP000235672">
    <property type="component" value="Unassembled WGS sequence"/>
</dbReference>
<feature type="domain" description="Atg6 BARA" evidence="4">
    <location>
        <begin position="309"/>
        <end position="509"/>
    </location>
</feature>
<dbReference type="InterPro" id="IPR038274">
    <property type="entry name" value="Atg6/Beclin_C_sf"/>
</dbReference>
<dbReference type="PANTHER" id="PTHR12768">
    <property type="entry name" value="BECLIN 1"/>
    <property type="match status" value="1"/>
</dbReference>
<dbReference type="Gene3D" id="1.10.418.40">
    <property type="entry name" value="Autophagy protein 6/Beclin 1"/>
    <property type="match status" value="1"/>
</dbReference>
<feature type="compositionally biased region" description="Basic and acidic residues" evidence="3">
    <location>
        <begin position="128"/>
        <end position="142"/>
    </location>
</feature>
<dbReference type="Pfam" id="PF17675">
    <property type="entry name" value="APG6_N"/>
    <property type="match status" value="1"/>
</dbReference>
<evidence type="ECO:0000256" key="3">
    <source>
        <dbReference type="SAM" id="MobiDB-lite"/>
    </source>
</evidence>
<dbReference type="AlphaFoldDB" id="A0A2J6PQV6"/>
<reference evidence="6 7" key="1">
    <citation type="submission" date="2016-05" db="EMBL/GenBank/DDBJ databases">
        <title>A degradative enzymes factory behind the ericoid mycorrhizal symbiosis.</title>
        <authorList>
            <consortium name="DOE Joint Genome Institute"/>
            <person name="Martino E."/>
            <person name="Morin E."/>
            <person name="Grelet G."/>
            <person name="Kuo A."/>
            <person name="Kohler A."/>
            <person name="Daghino S."/>
            <person name="Barry K."/>
            <person name="Choi C."/>
            <person name="Cichocki N."/>
            <person name="Clum A."/>
            <person name="Copeland A."/>
            <person name="Hainaut M."/>
            <person name="Haridas S."/>
            <person name="Labutti K."/>
            <person name="Lindquist E."/>
            <person name="Lipzen A."/>
            <person name="Khouja H.-R."/>
            <person name="Murat C."/>
            <person name="Ohm R."/>
            <person name="Olson A."/>
            <person name="Spatafora J."/>
            <person name="Veneault-Fourrey C."/>
            <person name="Henrissat B."/>
            <person name="Grigoriev I."/>
            <person name="Martin F."/>
            <person name="Perotto S."/>
        </authorList>
    </citation>
    <scope>NUCLEOTIDE SEQUENCE [LARGE SCALE GENOMIC DNA]</scope>
    <source>
        <strain evidence="6 7">UAMH 7357</strain>
    </source>
</reference>
<evidence type="ECO:0000256" key="2">
    <source>
        <dbReference type="SAM" id="Coils"/>
    </source>
</evidence>
<evidence type="ECO:0000313" key="6">
    <source>
        <dbReference type="EMBL" id="PMD16403.1"/>
    </source>
</evidence>
<keyword evidence="7" id="KW-1185">Reference proteome</keyword>
<dbReference type="GO" id="GO:0000407">
    <property type="term" value="C:phagophore assembly site"/>
    <property type="evidence" value="ECO:0007669"/>
    <property type="project" value="TreeGrafter"/>
</dbReference>
<dbReference type="GO" id="GO:0000423">
    <property type="term" value="P:mitophagy"/>
    <property type="evidence" value="ECO:0007669"/>
    <property type="project" value="TreeGrafter"/>
</dbReference>
<dbReference type="EMBL" id="KZ613506">
    <property type="protein sequence ID" value="PMD16403.1"/>
    <property type="molecule type" value="Genomic_DNA"/>
</dbReference>
<feature type="region of interest" description="Disordered" evidence="3">
    <location>
        <begin position="125"/>
        <end position="144"/>
    </location>
</feature>
<dbReference type="InterPro" id="IPR007243">
    <property type="entry name" value="Atg6/Beclin"/>
</dbReference>
<dbReference type="GO" id="GO:0043548">
    <property type="term" value="F:phosphatidylinositol 3-kinase binding"/>
    <property type="evidence" value="ECO:0007669"/>
    <property type="project" value="TreeGrafter"/>
</dbReference>
<dbReference type="GO" id="GO:0030674">
    <property type="term" value="F:protein-macromolecule adaptor activity"/>
    <property type="evidence" value="ECO:0007669"/>
    <property type="project" value="TreeGrafter"/>
</dbReference>
<accession>A0A2J6PQV6</accession>
<dbReference type="OrthoDB" id="20368at2759"/>
<dbReference type="GO" id="GO:0006995">
    <property type="term" value="P:cellular response to nitrogen starvation"/>
    <property type="evidence" value="ECO:0007669"/>
    <property type="project" value="TreeGrafter"/>
</dbReference>
<dbReference type="GO" id="GO:0034272">
    <property type="term" value="C:phosphatidylinositol 3-kinase complex, class III, type II"/>
    <property type="evidence" value="ECO:0007669"/>
    <property type="project" value="TreeGrafter"/>
</dbReference>
<organism evidence="6 7">
    <name type="scientific">Hyaloscypha hepaticicola</name>
    <dbReference type="NCBI Taxonomy" id="2082293"/>
    <lineage>
        <taxon>Eukaryota</taxon>
        <taxon>Fungi</taxon>
        <taxon>Dikarya</taxon>
        <taxon>Ascomycota</taxon>
        <taxon>Pezizomycotina</taxon>
        <taxon>Leotiomycetes</taxon>
        <taxon>Helotiales</taxon>
        <taxon>Hyaloscyphaceae</taxon>
        <taxon>Hyaloscypha</taxon>
    </lineage>
</organism>
<comment type="similarity">
    <text evidence="1">Belongs to the beclin family.</text>
</comment>
<evidence type="ECO:0000256" key="1">
    <source>
        <dbReference type="ARBA" id="ARBA00005965"/>
    </source>
</evidence>
<dbReference type="InterPro" id="IPR041691">
    <property type="entry name" value="Atg6/beclin_CC"/>
</dbReference>
<dbReference type="GO" id="GO:0045324">
    <property type="term" value="P:late endosome to vacuole transport"/>
    <property type="evidence" value="ECO:0007669"/>
    <property type="project" value="TreeGrafter"/>
</dbReference>
<evidence type="ECO:0000313" key="7">
    <source>
        <dbReference type="Proteomes" id="UP000235672"/>
    </source>
</evidence>
<dbReference type="GO" id="GO:0034271">
    <property type="term" value="C:phosphatidylinositol 3-kinase complex, class III, type I"/>
    <property type="evidence" value="ECO:0007669"/>
    <property type="project" value="TreeGrafter"/>
</dbReference>